<evidence type="ECO:0000256" key="6">
    <source>
        <dbReference type="ARBA" id="ARBA00023242"/>
    </source>
</evidence>
<comment type="subcellular location">
    <subcellularLocation>
        <location evidence="1">Nucleus</location>
        <location evidence="1">Nucleolus</location>
    </subcellularLocation>
</comment>
<gene>
    <name evidence="8" type="ORF">ACH5RR_022597</name>
</gene>
<accession>A0ABD2ZBJ0</accession>
<keyword evidence="3" id="KW-0698">rRNA processing</keyword>
<dbReference type="Proteomes" id="UP001630127">
    <property type="component" value="Unassembled WGS sequence"/>
</dbReference>
<dbReference type="EMBL" id="JBJUIK010000010">
    <property type="protein sequence ID" value="KAL3515695.1"/>
    <property type="molecule type" value="Genomic_DNA"/>
</dbReference>
<dbReference type="InterPro" id="IPR028598">
    <property type="entry name" value="BOP1/Erb1"/>
</dbReference>
<protein>
    <recommendedName>
        <fullName evidence="7">BOP1 N-terminal domain-containing protein</fullName>
    </recommendedName>
</protein>
<organism evidence="8 9">
    <name type="scientific">Cinchona calisaya</name>
    <dbReference type="NCBI Taxonomy" id="153742"/>
    <lineage>
        <taxon>Eukaryota</taxon>
        <taxon>Viridiplantae</taxon>
        <taxon>Streptophyta</taxon>
        <taxon>Embryophyta</taxon>
        <taxon>Tracheophyta</taxon>
        <taxon>Spermatophyta</taxon>
        <taxon>Magnoliopsida</taxon>
        <taxon>eudicotyledons</taxon>
        <taxon>Gunneridae</taxon>
        <taxon>Pentapetalae</taxon>
        <taxon>asterids</taxon>
        <taxon>lamiids</taxon>
        <taxon>Gentianales</taxon>
        <taxon>Rubiaceae</taxon>
        <taxon>Cinchonoideae</taxon>
        <taxon>Cinchoneae</taxon>
        <taxon>Cinchona</taxon>
    </lineage>
</organism>
<evidence type="ECO:0000256" key="5">
    <source>
        <dbReference type="ARBA" id="ARBA00022737"/>
    </source>
</evidence>
<evidence type="ECO:0000256" key="3">
    <source>
        <dbReference type="ARBA" id="ARBA00022552"/>
    </source>
</evidence>
<dbReference type="Pfam" id="PF08145">
    <property type="entry name" value="BOP1NT"/>
    <property type="match status" value="1"/>
</dbReference>
<sequence>MRVMLARIQMMVMSMMQITRRVIHLKMRLLLVIQLGMFRLNGTRMKSTLDMILLGKRLRKKREGTNLIPFLPVLIIRKIGVKFYDEYNDEIVELTKEETRMIRRVLKGMAPHPEFDPYPTAGDWVSLDPIDHPFPDAPEPKRRFVPSKWESKMIVRLVRGIRKGLIKVDDKPKEENRVYLLWGDDPNLTERHHIPPSKPKCQVTRNLKILL</sequence>
<dbReference type="GO" id="GO:0006364">
    <property type="term" value="P:rRNA processing"/>
    <property type="evidence" value="ECO:0007669"/>
    <property type="project" value="UniProtKB-KW"/>
</dbReference>
<dbReference type="PANTHER" id="PTHR17605">
    <property type="entry name" value="RIBOSOME BIOGENESIS PROTEIN BOP1 BLOCK OF PROLIFERATION 1 PROTEIN"/>
    <property type="match status" value="1"/>
</dbReference>
<dbReference type="InterPro" id="IPR012953">
    <property type="entry name" value="BOP1_N_dom"/>
</dbReference>
<proteinExistence type="predicted"/>
<comment type="caution">
    <text evidence="8">The sequence shown here is derived from an EMBL/GenBank/DDBJ whole genome shotgun (WGS) entry which is preliminary data.</text>
</comment>
<keyword evidence="4" id="KW-0853">WD repeat</keyword>
<name>A0ABD2ZBJ0_9GENT</name>
<keyword evidence="5" id="KW-0677">Repeat</keyword>
<dbReference type="PANTHER" id="PTHR17605:SF0">
    <property type="entry name" value="RIBOSOME BIOGENESIS PROTEIN BOP1"/>
    <property type="match status" value="1"/>
</dbReference>
<dbReference type="GO" id="GO:0005730">
    <property type="term" value="C:nucleolus"/>
    <property type="evidence" value="ECO:0007669"/>
    <property type="project" value="UniProtKB-SubCell"/>
</dbReference>
<evidence type="ECO:0000259" key="7">
    <source>
        <dbReference type="SMART" id="SM01035"/>
    </source>
</evidence>
<evidence type="ECO:0000313" key="9">
    <source>
        <dbReference type="Proteomes" id="UP001630127"/>
    </source>
</evidence>
<evidence type="ECO:0000256" key="4">
    <source>
        <dbReference type="ARBA" id="ARBA00022574"/>
    </source>
</evidence>
<evidence type="ECO:0000256" key="1">
    <source>
        <dbReference type="ARBA" id="ARBA00004604"/>
    </source>
</evidence>
<evidence type="ECO:0000313" key="8">
    <source>
        <dbReference type="EMBL" id="KAL3515695.1"/>
    </source>
</evidence>
<keyword evidence="9" id="KW-1185">Reference proteome</keyword>
<dbReference type="SMART" id="SM01035">
    <property type="entry name" value="BOP1NT"/>
    <property type="match status" value="1"/>
</dbReference>
<keyword evidence="2" id="KW-0690">Ribosome biogenesis</keyword>
<evidence type="ECO:0000256" key="2">
    <source>
        <dbReference type="ARBA" id="ARBA00022517"/>
    </source>
</evidence>
<feature type="domain" description="BOP1 N-terminal" evidence="7">
    <location>
        <begin position="53"/>
        <end position="210"/>
    </location>
</feature>
<dbReference type="AlphaFoldDB" id="A0ABD2ZBJ0"/>
<reference evidence="8 9" key="1">
    <citation type="submission" date="2024-11" db="EMBL/GenBank/DDBJ databases">
        <title>A near-complete genome assembly of Cinchona calisaya.</title>
        <authorList>
            <person name="Lian D.C."/>
            <person name="Zhao X.W."/>
            <person name="Wei L."/>
        </authorList>
    </citation>
    <scope>NUCLEOTIDE SEQUENCE [LARGE SCALE GENOMIC DNA]</scope>
    <source>
        <tissue evidence="8">Nenye</tissue>
    </source>
</reference>
<keyword evidence="6" id="KW-0539">Nucleus</keyword>